<name>A0ABR0SBJ7_9HYPO</name>
<gene>
    <name evidence="1" type="ORF">PT974_11057</name>
</gene>
<sequence length="358" mass="40573">MITVSRGDWRQPIYTRESKETFYALIRGPLGNTSGDDPTTANLKDEEIRVAFMKSSDLLQTIVRNEVEPTPGILRTIWQWGLGYIFHERLNDPRMVAVLSAGIVEFTSDPAQFESIRQDMLDIQERADELADSVLRADSRRSMVEYLNVRTFYRVSGHGTNPAVRIEGDALATLAAGGVGLGRPTSWLFIFSPSWSLYFTRDLRLICDYIETVDGRELSIAAHFVASNNIHSRYIMLPVFLASSRLGEDRERRILDAIHRLWVIVEATDKDGSDDAIAAAQRALHRFIDEETQWACWKKADPAVLWAVCAGMFWASSNIDGMASFMMRGDDFKSLYVETEGFDMVWLREIFDAQHLGA</sequence>
<reference evidence="1 2" key="1">
    <citation type="submission" date="2024-01" db="EMBL/GenBank/DDBJ databases">
        <title>Complete genome of Cladobotryum mycophilum ATHUM6906.</title>
        <authorList>
            <person name="Christinaki A.C."/>
            <person name="Myridakis A.I."/>
            <person name="Kouvelis V.N."/>
        </authorList>
    </citation>
    <scope>NUCLEOTIDE SEQUENCE [LARGE SCALE GENOMIC DNA]</scope>
    <source>
        <strain evidence="1 2">ATHUM6906</strain>
    </source>
</reference>
<comment type="caution">
    <text evidence="1">The sequence shown here is derived from an EMBL/GenBank/DDBJ whole genome shotgun (WGS) entry which is preliminary data.</text>
</comment>
<organism evidence="1 2">
    <name type="scientific">Cladobotryum mycophilum</name>
    <dbReference type="NCBI Taxonomy" id="491253"/>
    <lineage>
        <taxon>Eukaryota</taxon>
        <taxon>Fungi</taxon>
        <taxon>Dikarya</taxon>
        <taxon>Ascomycota</taxon>
        <taxon>Pezizomycotina</taxon>
        <taxon>Sordariomycetes</taxon>
        <taxon>Hypocreomycetidae</taxon>
        <taxon>Hypocreales</taxon>
        <taxon>Hypocreaceae</taxon>
        <taxon>Cladobotryum</taxon>
    </lineage>
</organism>
<keyword evidence="2" id="KW-1185">Reference proteome</keyword>
<accession>A0ABR0SBJ7</accession>
<evidence type="ECO:0000313" key="1">
    <source>
        <dbReference type="EMBL" id="KAK5989530.1"/>
    </source>
</evidence>
<protein>
    <submittedName>
        <fullName evidence="1">Uncharacterized protein</fullName>
    </submittedName>
</protein>
<dbReference type="EMBL" id="JAVFKD010000015">
    <property type="protein sequence ID" value="KAK5989530.1"/>
    <property type="molecule type" value="Genomic_DNA"/>
</dbReference>
<evidence type="ECO:0000313" key="2">
    <source>
        <dbReference type="Proteomes" id="UP001338125"/>
    </source>
</evidence>
<proteinExistence type="predicted"/>
<dbReference type="Proteomes" id="UP001338125">
    <property type="component" value="Unassembled WGS sequence"/>
</dbReference>